<evidence type="ECO:0000259" key="2">
    <source>
        <dbReference type="PROSITE" id="PS50110"/>
    </source>
</evidence>
<dbReference type="PROSITE" id="PS50110">
    <property type="entry name" value="RESPONSE_REGULATORY"/>
    <property type="match status" value="1"/>
</dbReference>
<dbReference type="PANTHER" id="PTHR37299:SF1">
    <property type="entry name" value="STAGE 0 SPORULATION PROTEIN A HOMOLOG"/>
    <property type="match status" value="1"/>
</dbReference>
<evidence type="ECO:0000313" key="5">
    <source>
        <dbReference type="Proteomes" id="UP000253209"/>
    </source>
</evidence>
<dbReference type="Pfam" id="PF00072">
    <property type="entry name" value="Response_reg"/>
    <property type="match status" value="1"/>
</dbReference>
<comment type="caution">
    <text evidence="4">The sequence shown here is derived from an EMBL/GenBank/DDBJ whole genome shotgun (WGS) entry which is preliminary data.</text>
</comment>
<reference evidence="4 5" key="1">
    <citation type="submission" date="2018-05" db="EMBL/GenBank/DDBJ databases">
        <title>Mucilaginibacter hurinus sp. nov., isolated from briquette warehouse soil.</title>
        <authorList>
            <person name="Choi L."/>
        </authorList>
    </citation>
    <scope>NUCLEOTIDE SEQUENCE [LARGE SCALE GENOMIC DNA]</scope>
    <source>
        <strain evidence="4 5">ZR32</strain>
    </source>
</reference>
<dbReference type="PANTHER" id="PTHR37299">
    <property type="entry name" value="TRANSCRIPTIONAL REGULATOR-RELATED"/>
    <property type="match status" value="1"/>
</dbReference>
<dbReference type="Gene3D" id="3.40.50.2300">
    <property type="match status" value="1"/>
</dbReference>
<dbReference type="Gene3D" id="2.40.50.1020">
    <property type="entry name" value="LytTr DNA-binding domain"/>
    <property type="match status" value="1"/>
</dbReference>
<dbReference type="InterPro" id="IPR046947">
    <property type="entry name" value="LytR-like"/>
</dbReference>
<sequence length="237" mass="27447">MNCIIVDDEPLARKGMEQLISNTPYLKLLATFKSPQGVDAFLQEHSVDLILLDINMPGINGLEFARTVPKNTLIIFTTAHSEYATESYEVEAIDYLLKPISLQRFTKAVEKALSYYNLLNNEKSSVDNVADSHIYIRADRRFHKIALSDIIYIEGLKDYVVLHTREQKYITWMNIKTIQSKLPRSKFLRINKRYVINRNEVLSFNSNTVWLKNVELPIGKAYQHDFLKSYNGNNKIL</sequence>
<keyword evidence="5" id="KW-1185">Reference proteome</keyword>
<dbReference type="Proteomes" id="UP000253209">
    <property type="component" value="Unassembled WGS sequence"/>
</dbReference>
<evidence type="ECO:0000256" key="1">
    <source>
        <dbReference type="PROSITE-ProRule" id="PRU00169"/>
    </source>
</evidence>
<dbReference type="GO" id="GO:0003677">
    <property type="term" value="F:DNA binding"/>
    <property type="evidence" value="ECO:0007669"/>
    <property type="project" value="UniProtKB-KW"/>
</dbReference>
<feature type="domain" description="Response regulatory" evidence="2">
    <location>
        <begin position="2"/>
        <end position="113"/>
    </location>
</feature>
<keyword evidence="1" id="KW-0597">Phosphoprotein</keyword>
<dbReference type="Pfam" id="PF04397">
    <property type="entry name" value="LytTR"/>
    <property type="match status" value="1"/>
</dbReference>
<proteinExistence type="predicted"/>
<dbReference type="SMART" id="SM00448">
    <property type="entry name" value="REC"/>
    <property type="match status" value="1"/>
</dbReference>
<dbReference type="PROSITE" id="PS50930">
    <property type="entry name" value="HTH_LYTTR"/>
    <property type="match status" value="1"/>
</dbReference>
<feature type="modified residue" description="4-aspartylphosphate" evidence="1">
    <location>
        <position position="53"/>
    </location>
</feature>
<name>A0A367GMQ2_9SPHI</name>
<evidence type="ECO:0000259" key="3">
    <source>
        <dbReference type="PROSITE" id="PS50930"/>
    </source>
</evidence>
<dbReference type="InterPro" id="IPR011006">
    <property type="entry name" value="CheY-like_superfamily"/>
</dbReference>
<keyword evidence="4" id="KW-0238">DNA-binding</keyword>
<dbReference type="SUPFAM" id="SSF52172">
    <property type="entry name" value="CheY-like"/>
    <property type="match status" value="1"/>
</dbReference>
<dbReference type="EMBL" id="QGDC01000005">
    <property type="protein sequence ID" value="RCH54754.1"/>
    <property type="molecule type" value="Genomic_DNA"/>
</dbReference>
<evidence type="ECO:0000313" key="4">
    <source>
        <dbReference type="EMBL" id="RCH54754.1"/>
    </source>
</evidence>
<protein>
    <submittedName>
        <fullName evidence="4">DNA-binding response regulator</fullName>
    </submittedName>
</protein>
<dbReference type="OrthoDB" id="9787344at2"/>
<dbReference type="InterPro" id="IPR001789">
    <property type="entry name" value="Sig_transdc_resp-reg_receiver"/>
</dbReference>
<accession>A0A367GMQ2</accession>
<dbReference type="RefSeq" id="WP_114005080.1">
    <property type="nucleotide sequence ID" value="NZ_QGDC01000005.1"/>
</dbReference>
<dbReference type="InterPro" id="IPR007492">
    <property type="entry name" value="LytTR_DNA-bd_dom"/>
</dbReference>
<gene>
    <name evidence="4" type="ORF">DJ568_09710</name>
</gene>
<dbReference type="SMART" id="SM00850">
    <property type="entry name" value="LytTR"/>
    <property type="match status" value="1"/>
</dbReference>
<feature type="domain" description="HTH LytTR-type" evidence="3">
    <location>
        <begin position="134"/>
        <end position="201"/>
    </location>
</feature>
<dbReference type="GO" id="GO:0000156">
    <property type="term" value="F:phosphorelay response regulator activity"/>
    <property type="evidence" value="ECO:0007669"/>
    <property type="project" value="InterPro"/>
</dbReference>
<dbReference type="AlphaFoldDB" id="A0A367GMQ2"/>
<organism evidence="4 5">
    <name type="scientific">Mucilaginibacter hurinus</name>
    <dbReference type="NCBI Taxonomy" id="2201324"/>
    <lineage>
        <taxon>Bacteria</taxon>
        <taxon>Pseudomonadati</taxon>
        <taxon>Bacteroidota</taxon>
        <taxon>Sphingobacteriia</taxon>
        <taxon>Sphingobacteriales</taxon>
        <taxon>Sphingobacteriaceae</taxon>
        <taxon>Mucilaginibacter</taxon>
    </lineage>
</organism>